<dbReference type="Proteomes" id="UP001269819">
    <property type="component" value="Unassembled WGS sequence"/>
</dbReference>
<dbReference type="RefSeq" id="WP_316972573.1">
    <property type="nucleotide sequence ID" value="NZ_JAWIIJ010000002.1"/>
</dbReference>
<gene>
    <name evidence="1" type="ORF">RYS15_03275</name>
</gene>
<dbReference type="InterPro" id="IPR036628">
    <property type="entry name" value="Clp_N_dom_sf"/>
</dbReference>
<protein>
    <recommendedName>
        <fullName evidence="3">Clp amino terminal domain-containing protein, pathogenicity island component</fullName>
    </recommendedName>
</protein>
<evidence type="ECO:0008006" key="3">
    <source>
        <dbReference type="Google" id="ProtNLM"/>
    </source>
</evidence>
<evidence type="ECO:0000313" key="1">
    <source>
        <dbReference type="EMBL" id="MDV2077683.1"/>
    </source>
</evidence>
<name>A0ABU3VTT0_9GAMM</name>
<dbReference type="EMBL" id="JAWIIJ010000002">
    <property type="protein sequence ID" value="MDV2077683.1"/>
    <property type="molecule type" value="Genomic_DNA"/>
</dbReference>
<dbReference type="InterPro" id="IPR027417">
    <property type="entry name" value="P-loop_NTPase"/>
</dbReference>
<reference evidence="1 2" key="1">
    <citation type="submission" date="2023-10" db="EMBL/GenBank/DDBJ databases">
        <title>Characteristics and mechanism of a salt-tolerant marine origin heterotrophic nitrifying- aerobic denitrifying bacteria Marinobacter xestospongiae HN1.</title>
        <authorList>
            <person name="Qi R."/>
        </authorList>
    </citation>
    <scope>NUCLEOTIDE SEQUENCE [LARGE SCALE GENOMIC DNA]</scope>
    <source>
        <strain evidence="1 2">HN1</strain>
    </source>
</reference>
<evidence type="ECO:0000313" key="2">
    <source>
        <dbReference type="Proteomes" id="UP001269819"/>
    </source>
</evidence>
<comment type="caution">
    <text evidence="1">The sequence shown here is derived from an EMBL/GenBank/DDBJ whole genome shotgun (WGS) entry which is preliminary data.</text>
</comment>
<keyword evidence="2" id="KW-1185">Reference proteome</keyword>
<proteinExistence type="predicted"/>
<dbReference type="Gene3D" id="1.10.1780.10">
    <property type="entry name" value="Clp, N-terminal domain"/>
    <property type="match status" value="1"/>
</dbReference>
<dbReference type="SUPFAM" id="SSF52540">
    <property type="entry name" value="P-loop containing nucleoside triphosphate hydrolases"/>
    <property type="match status" value="1"/>
</dbReference>
<dbReference type="SUPFAM" id="SSF81923">
    <property type="entry name" value="Double Clp-N motif"/>
    <property type="match status" value="1"/>
</dbReference>
<organism evidence="1 2">
    <name type="scientific">Marinobacter xestospongiae</name>
    <dbReference type="NCBI Taxonomy" id="994319"/>
    <lineage>
        <taxon>Bacteria</taxon>
        <taxon>Pseudomonadati</taxon>
        <taxon>Pseudomonadota</taxon>
        <taxon>Gammaproteobacteria</taxon>
        <taxon>Pseudomonadales</taxon>
        <taxon>Marinobacteraceae</taxon>
        <taxon>Marinobacter</taxon>
    </lineage>
</organism>
<sequence length="481" mass="52464">MEDWQGCLTPVCQQALQAALRQVRGRHGCAITVEDFLLALLESAPALVRFLRARGVDQDELVRTIQCEQPTVTALAGNSQLSSQLQYWLALARELSPRPWLDWPRLLQTLTVSAERLQDKAYVAVLEQVSRWPDGTSDTDSADNTPGHPCGATVLITDPDWLALAEDVRVALMMSDRALVWVSGPAGIGKSAWLAGLAPIPDRPLEWLHWQGGGTSTWADAPAQAPVPTVDSARPSVLVLDQVSPGELCELLDKDGSELARRLGAHAGPILLVGRCRPEVSGAVQALECRLGRTLQRLRFPLPGRGQLTAVVHAHQPCLEKRWQVRIESDALARVVAAWPDPVDTPGKALAILERAAVRKALRLRQGQGSEAIRLAGEVQLLRQRLLIGLARQQPVAELERVLHQLCLQQTAAEVSWQEELHGGALDDLRPQDVEQELMRLPWPDGAECLVPGCSVARQASLCSQNRGLPGSPEWAAQSTT</sequence>
<accession>A0ABU3VTT0</accession>